<feature type="transmembrane region" description="Helical" evidence="1">
    <location>
        <begin position="272"/>
        <end position="290"/>
    </location>
</feature>
<dbReference type="AlphaFoldDB" id="A0A1V6PF09"/>
<feature type="transmembrane region" description="Helical" evidence="1">
    <location>
        <begin position="150"/>
        <end position="171"/>
    </location>
</feature>
<comment type="caution">
    <text evidence="2">The sequence shown here is derived from an EMBL/GenBank/DDBJ whole genome shotgun (WGS) entry which is preliminary data.</text>
</comment>
<keyword evidence="1" id="KW-1133">Transmembrane helix</keyword>
<reference evidence="3" key="1">
    <citation type="journal article" date="2017" name="Nat. Microbiol.">
        <title>Global analysis of biosynthetic gene clusters reveals vast potential of secondary metabolite production in Penicillium species.</title>
        <authorList>
            <person name="Nielsen J.C."/>
            <person name="Grijseels S."/>
            <person name="Prigent S."/>
            <person name="Ji B."/>
            <person name="Dainat J."/>
            <person name="Nielsen K.F."/>
            <person name="Frisvad J.C."/>
            <person name="Workman M."/>
            <person name="Nielsen J."/>
        </authorList>
    </citation>
    <scope>NUCLEOTIDE SEQUENCE [LARGE SCALE GENOMIC DNA]</scope>
    <source>
        <strain evidence="3">IBT 11843</strain>
    </source>
</reference>
<organism evidence="2 3">
    <name type="scientific">Penicillium decumbens</name>
    <dbReference type="NCBI Taxonomy" id="69771"/>
    <lineage>
        <taxon>Eukaryota</taxon>
        <taxon>Fungi</taxon>
        <taxon>Dikarya</taxon>
        <taxon>Ascomycota</taxon>
        <taxon>Pezizomycotina</taxon>
        <taxon>Eurotiomycetes</taxon>
        <taxon>Eurotiomycetidae</taxon>
        <taxon>Eurotiales</taxon>
        <taxon>Aspergillaceae</taxon>
        <taxon>Penicillium</taxon>
    </lineage>
</organism>
<dbReference type="OrthoDB" id="3021074at2759"/>
<accession>A0A1V6PF09</accession>
<protein>
    <submittedName>
        <fullName evidence="2">Uncharacterized protein</fullName>
    </submittedName>
</protein>
<keyword evidence="1" id="KW-0472">Membrane</keyword>
<feature type="transmembrane region" description="Helical" evidence="1">
    <location>
        <begin position="372"/>
        <end position="396"/>
    </location>
</feature>
<evidence type="ECO:0000313" key="3">
    <source>
        <dbReference type="Proteomes" id="UP000191522"/>
    </source>
</evidence>
<feature type="transmembrane region" description="Helical" evidence="1">
    <location>
        <begin position="55"/>
        <end position="72"/>
    </location>
</feature>
<proteinExistence type="predicted"/>
<evidence type="ECO:0000313" key="2">
    <source>
        <dbReference type="EMBL" id="OQD75594.1"/>
    </source>
</evidence>
<keyword evidence="3" id="KW-1185">Reference proteome</keyword>
<dbReference type="Proteomes" id="UP000191522">
    <property type="component" value="Unassembled WGS sequence"/>
</dbReference>
<feature type="transmembrane region" description="Helical" evidence="1">
    <location>
        <begin position="416"/>
        <end position="434"/>
    </location>
</feature>
<evidence type="ECO:0000256" key="1">
    <source>
        <dbReference type="SAM" id="Phobius"/>
    </source>
</evidence>
<name>A0A1V6PF09_PENDC</name>
<dbReference type="EMBL" id="MDYL01000006">
    <property type="protein sequence ID" value="OQD75594.1"/>
    <property type="molecule type" value="Genomic_DNA"/>
</dbReference>
<keyword evidence="1" id="KW-0812">Transmembrane</keyword>
<feature type="transmembrane region" description="Helical" evidence="1">
    <location>
        <begin position="120"/>
        <end position="138"/>
    </location>
</feature>
<sequence length="481" mass="55178">MNSSGPLFIAQEALCFYPISTIYDSCPRYLFYALLLATFLTRWTGWLADVFLGTAATYAGTAAIEAFILVAIPTKRQAPSPVTIPYVFDNTTLRSSFPQLITETREVIIQPAALELDRDAVLAIVVTGYLFFLPLQCWSRVLTRERARNLLFHVWNILMLAGSICCLVYAGRKDEFPTQYMFCYHDLPPLQQTSSDGWQNEWRPGTWNSSVWGVFSNPSLWNQLGDICYNPCFNSSQVLRQTNSLQSWVASQDSELSHPNRLWKKAIYSNRYIYSLIIICLILNIFHLTFKWLPYASLIPSAQIVVIWKERKAIWHNFKQELKDALSIFREEQAARKETETSTGHEFSWWSRIRPLFTIRFLKASLRVLADAWILFGLVFSVTISPFTIIAFVVWIEWWINHDGPSQEHPQQVGQWSYLVSIALLLVSAAILSLKHRLATTSELDTEIERTRTHLEQLQQSRDARSQSEIIALAASADAEV</sequence>
<gene>
    <name evidence="2" type="ORF">PENDEC_c006G00098</name>
</gene>
<dbReference type="OMA" id="CFYPIST"/>